<organism evidence="10 11">
    <name type="scientific">Sphingobacterium humi</name>
    <dbReference type="NCBI Taxonomy" id="1796905"/>
    <lineage>
        <taxon>Bacteria</taxon>
        <taxon>Pseudomonadati</taxon>
        <taxon>Bacteroidota</taxon>
        <taxon>Sphingobacteriia</taxon>
        <taxon>Sphingobacteriales</taxon>
        <taxon>Sphingobacteriaceae</taxon>
        <taxon>Sphingobacterium</taxon>
    </lineage>
</organism>
<dbReference type="GO" id="GO:0004518">
    <property type="term" value="F:nuclease activity"/>
    <property type="evidence" value="ECO:0007669"/>
    <property type="project" value="UniProtKB-KW"/>
</dbReference>
<dbReference type="GO" id="GO:0016787">
    <property type="term" value="F:hydrolase activity"/>
    <property type="evidence" value="ECO:0007669"/>
    <property type="project" value="UniProtKB-KW"/>
</dbReference>
<evidence type="ECO:0000256" key="4">
    <source>
        <dbReference type="ARBA" id="ARBA00022723"/>
    </source>
</evidence>
<keyword evidence="11" id="KW-1185">Reference proteome</keyword>
<dbReference type="RefSeq" id="WP_160369225.1">
    <property type="nucleotide sequence ID" value="NZ_WSQA01000007.1"/>
</dbReference>
<keyword evidence="8" id="KW-0234">DNA repair</keyword>
<comment type="cofactor">
    <cofactor evidence="1">
        <name>Mn(2+)</name>
        <dbReference type="ChEBI" id="CHEBI:29035"/>
    </cofactor>
</comment>
<evidence type="ECO:0000313" key="10">
    <source>
        <dbReference type="EMBL" id="MVZ62496.1"/>
    </source>
</evidence>
<evidence type="ECO:0000256" key="5">
    <source>
        <dbReference type="ARBA" id="ARBA00022763"/>
    </source>
</evidence>
<evidence type="ECO:0000256" key="1">
    <source>
        <dbReference type="ARBA" id="ARBA00001936"/>
    </source>
</evidence>
<evidence type="ECO:0000256" key="8">
    <source>
        <dbReference type="ARBA" id="ARBA00023204"/>
    </source>
</evidence>
<protein>
    <recommendedName>
        <fullName evidence="9">Endonuclease/exonuclease/phosphatase domain-containing protein</fullName>
    </recommendedName>
</protein>
<dbReference type="Pfam" id="PF03372">
    <property type="entry name" value="Exo_endo_phos"/>
    <property type="match status" value="1"/>
</dbReference>
<sequence length="317" mass="36109">MNLIKDLFSTLKKGKSYAITVLICLLSFYATRSQAQEELCILSYNVMHGFEGDSSIMNRYKTWIQQEVKPDIILYQEMNGFSKEKLASFAASYGHPYTAILNTESGLNPTHPLAISSKFPIKDVEFKIDDMWHGYLMAKVANLHIMVTHMAPFTVKDRQRDVQTILKRIHQLPGKANILVAGDFNALARSDADHYGPTLLKSLQKLEGRLEPKSGTAIVKYRTIYRNNLTDGQIDYTVTDAMLAGGLKDTFREKNKNFKHSAPIKANMTKKSTPRRIDYIWTNETLLKKVKSIDIIHDDYTEAISDHYPVLIKISKK</sequence>
<dbReference type="GO" id="GO:0046872">
    <property type="term" value="F:metal ion binding"/>
    <property type="evidence" value="ECO:0007669"/>
    <property type="project" value="UniProtKB-KW"/>
</dbReference>
<accession>A0A6N8KZH8</accession>
<keyword evidence="5" id="KW-0227">DNA damage</keyword>
<dbReference type="EMBL" id="WSQA01000007">
    <property type="protein sequence ID" value="MVZ62496.1"/>
    <property type="molecule type" value="Genomic_DNA"/>
</dbReference>
<feature type="domain" description="Endonuclease/exonuclease/phosphatase" evidence="9">
    <location>
        <begin position="43"/>
        <end position="307"/>
    </location>
</feature>
<dbReference type="Gene3D" id="3.60.10.10">
    <property type="entry name" value="Endonuclease/exonuclease/phosphatase"/>
    <property type="match status" value="1"/>
</dbReference>
<keyword evidence="7" id="KW-0460">Magnesium</keyword>
<dbReference type="SUPFAM" id="SSF56219">
    <property type="entry name" value="DNase I-like"/>
    <property type="match status" value="1"/>
</dbReference>
<evidence type="ECO:0000256" key="2">
    <source>
        <dbReference type="ARBA" id="ARBA00001946"/>
    </source>
</evidence>
<reference evidence="10 11" key="1">
    <citation type="submission" date="2019-12" db="EMBL/GenBank/DDBJ databases">
        <authorList>
            <person name="Dong K."/>
        </authorList>
    </citation>
    <scope>NUCLEOTIDE SEQUENCE [LARGE SCALE GENOMIC DNA]</scope>
    <source>
        <strain evidence="10 11">JCM 31225</strain>
    </source>
</reference>
<dbReference type="AlphaFoldDB" id="A0A6N8KZH8"/>
<keyword evidence="4" id="KW-0479">Metal-binding</keyword>
<dbReference type="OrthoDB" id="9778989at2"/>
<name>A0A6N8KZH8_9SPHI</name>
<dbReference type="InterPro" id="IPR005135">
    <property type="entry name" value="Endo/exonuclease/phosphatase"/>
</dbReference>
<dbReference type="PANTHER" id="PTHR15822">
    <property type="entry name" value="TRAF AND TNF RECEPTOR-ASSOCIATED PROTEIN"/>
    <property type="match status" value="1"/>
</dbReference>
<evidence type="ECO:0000256" key="7">
    <source>
        <dbReference type="ARBA" id="ARBA00022842"/>
    </source>
</evidence>
<dbReference type="Proteomes" id="UP000435036">
    <property type="component" value="Unassembled WGS sequence"/>
</dbReference>
<evidence type="ECO:0000256" key="3">
    <source>
        <dbReference type="ARBA" id="ARBA00022722"/>
    </source>
</evidence>
<dbReference type="GO" id="GO:0006281">
    <property type="term" value="P:DNA repair"/>
    <property type="evidence" value="ECO:0007669"/>
    <property type="project" value="UniProtKB-KW"/>
</dbReference>
<evidence type="ECO:0000256" key="6">
    <source>
        <dbReference type="ARBA" id="ARBA00022801"/>
    </source>
</evidence>
<comment type="cofactor">
    <cofactor evidence="2">
        <name>Mg(2+)</name>
        <dbReference type="ChEBI" id="CHEBI:18420"/>
    </cofactor>
</comment>
<evidence type="ECO:0000259" key="9">
    <source>
        <dbReference type="Pfam" id="PF03372"/>
    </source>
</evidence>
<proteinExistence type="predicted"/>
<comment type="caution">
    <text evidence="10">The sequence shown here is derived from an EMBL/GenBank/DDBJ whole genome shotgun (WGS) entry which is preliminary data.</text>
</comment>
<keyword evidence="3" id="KW-0540">Nuclease</keyword>
<dbReference type="InterPro" id="IPR051547">
    <property type="entry name" value="TDP2-like"/>
</dbReference>
<keyword evidence="6" id="KW-0378">Hydrolase</keyword>
<dbReference type="PANTHER" id="PTHR15822:SF4">
    <property type="entry name" value="TYROSYL-DNA PHOSPHODIESTERASE 2"/>
    <property type="match status" value="1"/>
</dbReference>
<gene>
    <name evidence="10" type="ORF">GQF63_10715</name>
</gene>
<evidence type="ECO:0000313" key="11">
    <source>
        <dbReference type="Proteomes" id="UP000435036"/>
    </source>
</evidence>
<dbReference type="InterPro" id="IPR036691">
    <property type="entry name" value="Endo/exonu/phosph_ase_sf"/>
</dbReference>